<evidence type="ECO:0000256" key="1">
    <source>
        <dbReference type="ARBA" id="ARBA00022729"/>
    </source>
</evidence>
<dbReference type="STRING" id="295069.SAMN05421856_11223"/>
<keyword evidence="5" id="KW-1185">Reference proteome</keyword>
<dbReference type="Proteomes" id="UP000199450">
    <property type="component" value="Unassembled WGS sequence"/>
</dbReference>
<dbReference type="RefSeq" id="WP_143052735.1">
    <property type="nucleotide sequence ID" value="NZ_FOBV01000012.1"/>
</dbReference>
<dbReference type="EMBL" id="FOBV01000012">
    <property type="protein sequence ID" value="SEN03248.1"/>
    <property type="molecule type" value="Genomic_DNA"/>
</dbReference>
<dbReference type="NCBIfam" id="TIGR04183">
    <property type="entry name" value="Por_Secre_tail"/>
    <property type="match status" value="1"/>
</dbReference>
<organism evidence="4 5">
    <name type="scientific">Chryseobacterium taichungense</name>
    <dbReference type="NCBI Taxonomy" id="295069"/>
    <lineage>
        <taxon>Bacteria</taxon>
        <taxon>Pseudomonadati</taxon>
        <taxon>Bacteroidota</taxon>
        <taxon>Flavobacteriia</taxon>
        <taxon>Flavobacteriales</taxon>
        <taxon>Weeksellaceae</taxon>
        <taxon>Chryseobacterium group</taxon>
        <taxon>Chryseobacterium</taxon>
    </lineage>
</organism>
<accession>A0A1H8D9M0</accession>
<evidence type="ECO:0000259" key="3">
    <source>
        <dbReference type="Pfam" id="PF18962"/>
    </source>
</evidence>
<name>A0A1H8D9M0_9FLAO</name>
<sequence>MLKKLPLIIFLILMSQILKAQNEFITVWKPSTPHTIAYTGITVNSTNNQIWFPGRGTNYKIYWEEIGYPSHNGTLTDVSSNYQILIDFGSPLNPNPSQATYRIKVSNGNGSFHQIRFSDWDMLNFDGIVGDVHKIIKVEQWGNINWSSMEQAFHMCKFLDVTATDTPDLSDVTDMSFMFAGCNAFVGNPTIDAWDISSVITLLDTFSGCYLFNQPVGSWNTSNVIVMATTFLSALIFNQPLANWNTSKVESMTAMFNNAREFNQPIGNWDTSKNLDFEFMFSNAHKFNQPIGNWDTSKGIEMDRMFSNAKVFNQDISNWNTGSATIMEGMFANALAFNQDIGNWDVSKVEWMSDMFNGASNFNQDISGWNVKKVEYMQNMFKNAPIFNQNIGSWNVSKVKNMSNMFSGATAFNQDLGQWQLNALVSANGMLANSGLNCQNYDSTLFGWSTNLSTPNNIYLAPVSSLIYSNPAAVAARNQLISVKNWNISGDIYNGECHSVLGTSDPVVKNEIYIYPNPASDFIHVKNSDAEDFIIYDAVGRVILKGKLSHEKINIHTLLSGNYILQLISKRESKNFKFIKQ</sequence>
<reference evidence="5" key="1">
    <citation type="submission" date="2016-10" db="EMBL/GenBank/DDBJ databases">
        <authorList>
            <person name="Varghese N."/>
            <person name="Submissions S."/>
        </authorList>
    </citation>
    <scope>NUCLEOTIDE SEQUENCE [LARGE SCALE GENOMIC DNA]</scope>
    <source>
        <strain evidence="5">DSM 17453</strain>
    </source>
</reference>
<dbReference type="AlphaFoldDB" id="A0A1H8D9M0"/>
<gene>
    <name evidence="4" type="ORF">SAMN05421856_11223</name>
</gene>
<evidence type="ECO:0000256" key="2">
    <source>
        <dbReference type="SAM" id="SignalP"/>
    </source>
</evidence>
<evidence type="ECO:0000313" key="5">
    <source>
        <dbReference type="Proteomes" id="UP000199450"/>
    </source>
</evidence>
<feature type="signal peptide" evidence="2">
    <location>
        <begin position="1"/>
        <end position="20"/>
    </location>
</feature>
<dbReference type="InterPro" id="IPR011889">
    <property type="entry name" value="Liste_lipo_26"/>
</dbReference>
<feature type="chain" id="PRO_5011645827" evidence="2">
    <location>
        <begin position="21"/>
        <end position="581"/>
    </location>
</feature>
<keyword evidence="1 2" id="KW-0732">Signal</keyword>
<protein>
    <submittedName>
        <fullName evidence="4">Por secretion system C-terminal sorting domain-containing protein</fullName>
    </submittedName>
</protein>
<feature type="domain" description="Secretion system C-terminal sorting" evidence="3">
    <location>
        <begin position="514"/>
        <end position="577"/>
    </location>
</feature>
<dbReference type="OrthoDB" id="9813840at2"/>
<dbReference type="Pfam" id="PF03382">
    <property type="entry name" value="DUF285"/>
    <property type="match status" value="2"/>
</dbReference>
<dbReference type="Pfam" id="PF18962">
    <property type="entry name" value="Por_Secre_tail"/>
    <property type="match status" value="1"/>
</dbReference>
<dbReference type="InterPro" id="IPR005046">
    <property type="entry name" value="DUF285"/>
</dbReference>
<proteinExistence type="predicted"/>
<dbReference type="NCBIfam" id="TIGR02167">
    <property type="entry name" value="Liste_lipo_26"/>
    <property type="match status" value="3"/>
</dbReference>
<evidence type="ECO:0000313" key="4">
    <source>
        <dbReference type="EMBL" id="SEN03248.1"/>
    </source>
</evidence>
<dbReference type="InterPro" id="IPR026444">
    <property type="entry name" value="Secre_tail"/>
</dbReference>